<evidence type="ECO:0000313" key="3">
    <source>
        <dbReference type="EMBL" id="MBD2717128.1"/>
    </source>
</evidence>
<feature type="compositionally biased region" description="Basic and acidic residues" evidence="1">
    <location>
        <begin position="79"/>
        <end position="91"/>
    </location>
</feature>
<keyword evidence="4" id="KW-1185">Reference proteome</keyword>
<proteinExistence type="predicted"/>
<dbReference type="Proteomes" id="UP000642468">
    <property type="component" value="Unassembled WGS sequence"/>
</dbReference>
<keyword evidence="2" id="KW-0732">Signal</keyword>
<evidence type="ECO:0000313" key="4">
    <source>
        <dbReference type="Proteomes" id="UP000642468"/>
    </source>
</evidence>
<gene>
    <name evidence="3" type="ORF">IC231_18935</name>
</gene>
<evidence type="ECO:0000256" key="1">
    <source>
        <dbReference type="SAM" id="MobiDB-lite"/>
    </source>
</evidence>
<comment type="caution">
    <text evidence="3">The sequence shown here is derived from an EMBL/GenBank/DDBJ whole genome shotgun (WGS) entry which is preliminary data.</text>
</comment>
<feature type="region of interest" description="Disordered" evidence="1">
    <location>
        <begin position="67"/>
        <end position="101"/>
    </location>
</feature>
<accession>A0ABR8JJV3</accession>
<feature type="compositionally biased region" description="Basic residues" evidence="1">
    <location>
        <begin position="67"/>
        <end position="78"/>
    </location>
</feature>
<protein>
    <submittedName>
        <fullName evidence="3">Uncharacterized protein</fullName>
    </submittedName>
</protein>
<sequence>MTRIILLLMCVLLALLEPETALATPNTETTALAGATESEAIPRPNYKRYKGNSRTKKRKLGFFRKRAARRKAMRKRRQKVTEPKGVIRVDKPTGTMPKSAN</sequence>
<feature type="chain" id="PRO_5046934607" evidence="2">
    <location>
        <begin position="24"/>
        <end position="101"/>
    </location>
</feature>
<organism evidence="3 4">
    <name type="scientific">Hymenobacter duratus</name>
    <dbReference type="NCBI Taxonomy" id="2771356"/>
    <lineage>
        <taxon>Bacteria</taxon>
        <taxon>Pseudomonadati</taxon>
        <taxon>Bacteroidota</taxon>
        <taxon>Cytophagia</taxon>
        <taxon>Cytophagales</taxon>
        <taxon>Hymenobacteraceae</taxon>
        <taxon>Hymenobacter</taxon>
    </lineage>
</organism>
<dbReference type="RefSeq" id="WP_190786056.1">
    <property type="nucleotide sequence ID" value="NZ_JACWZZ010000005.1"/>
</dbReference>
<feature type="signal peptide" evidence="2">
    <location>
        <begin position="1"/>
        <end position="23"/>
    </location>
</feature>
<reference evidence="3 4" key="1">
    <citation type="submission" date="2020-09" db="EMBL/GenBank/DDBJ databases">
        <authorList>
            <person name="Kim M.K."/>
        </authorList>
    </citation>
    <scope>NUCLEOTIDE SEQUENCE [LARGE SCALE GENOMIC DNA]</scope>
    <source>
        <strain evidence="3 4">BT646</strain>
    </source>
</reference>
<evidence type="ECO:0000256" key="2">
    <source>
        <dbReference type="SAM" id="SignalP"/>
    </source>
</evidence>
<name>A0ABR8JJV3_9BACT</name>
<dbReference type="EMBL" id="JACWZZ010000005">
    <property type="protein sequence ID" value="MBD2717128.1"/>
    <property type="molecule type" value="Genomic_DNA"/>
</dbReference>